<reference evidence="1" key="1">
    <citation type="submission" date="2018-02" db="EMBL/GenBank/DDBJ databases">
        <title>Rhizophora mucronata_Transcriptome.</title>
        <authorList>
            <person name="Meera S.P."/>
            <person name="Sreeshan A."/>
            <person name="Augustine A."/>
        </authorList>
    </citation>
    <scope>NUCLEOTIDE SEQUENCE</scope>
    <source>
        <tissue evidence="1">Leaf</tissue>
    </source>
</reference>
<name>A0A2P2JWN4_RHIMU</name>
<protein>
    <submittedName>
        <fullName evidence="1">Uncharacterized protein LOC103435023</fullName>
    </submittedName>
</protein>
<sequence length="19" mass="2356">MSTWFQDRSRSQVLLLYQP</sequence>
<dbReference type="AlphaFoldDB" id="A0A2P2JWN4"/>
<evidence type="ECO:0000313" key="1">
    <source>
        <dbReference type="EMBL" id="MBW97871.1"/>
    </source>
</evidence>
<accession>A0A2P2JWN4</accession>
<dbReference type="EMBL" id="GGEC01017388">
    <property type="protein sequence ID" value="MBW97871.1"/>
    <property type="molecule type" value="Transcribed_RNA"/>
</dbReference>
<proteinExistence type="predicted"/>
<organism evidence="1">
    <name type="scientific">Rhizophora mucronata</name>
    <name type="common">Asiatic mangrove</name>
    <dbReference type="NCBI Taxonomy" id="61149"/>
    <lineage>
        <taxon>Eukaryota</taxon>
        <taxon>Viridiplantae</taxon>
        <taxon>Streptophyta</taxon>
        <taxon>Embryophyta</taxon>
        <taxon>Tracheophyta</taxon>
        <taxon>Spermatophyta</taxon>
        <taxon>Magnoliopsida</taxon>
        <taxon>eudicotyledons</taxon>
        <taxon>Gunneridae</taxon>
        <taxon>Pentapetalae</taxon>
        <taxon>rosids</taxon>
        <taxon>fabids</taxon>
        <taxon>Malpighiales</taxon>
        <taxon>Rhizophoraceae</taxon>
        <taxon>Rhizophora</taxon>
    </lineage>
</organism>